<protein>
    <submittedName>
        <fullName evidence="3">Glucose-1-phosphate thymidylyltransferase</fullName>
    </submittedName>
</protein>
<dbReference type="InterPro" id="IPR023917">
    <property type="entry name" value="Bifunctiontional_GlmU_bac-type"/>
</dbReference>
<comment type="caution">
    <text evidence="3">The sequence shown here is derived from an EMBL/GenBank/DDBJ whole genome shotgun (WGS) entry which is preliminary data.</text>
</comment>
<dbReference type="SUPFAM" id="SSF51161">
    <property type="entry name" value="Trimeric LpxA-like enzymes"/>
    <property type="match status" value="1"/>
</dbReference>
<dbReference type="NCBIfam" id="TIGR03991">
    <property type="entry name" value="alt_bact_glmU"/>
    <property type="match status" value="1"/>
</dbReference>
<dbReference type="Pfam" id="PF13562">
    <property type="entry name" value="NTP_transf_4"/>
    <property type="match status" value="1"/>
</dbReference>
<evidence type="ECO:0000256" key="1">
    <source>
        <dbReference type="ARBA" id="ARBA00022679"/>
    </source>
</evidence>
<dbReference type="RefSeq" id="WP_144332930.1">
    <property type="nucleotide sequence ID" value="NZ_VLPL01000004.1"/>
</dbReference>
<dbReference type="InterPro" id="IPR011004">
    <property type="entry name" value="Trimer_LpxA-like_sf"/>
</dbReference>
<keyword evidence="2" id="KW-0012">Acyltransferase</keyword>
<dbReference type="PANTHER" id="PTHR43584">
    <property type="entry name" value="NUCLEOTIDYL TRANSFERASE"/>
    <property type="match status" value="1"/>
</dbReference>
<dbReference type="GO" id="GO:0016779">
    <property type="term" value="F:nucleotidyltransferase activity"/>
    <property type="evidence" value="ECO:0007669"/>
    <property type="project" value="UniProtKB-ARBA"/>
</dbReference>
<accession>A0A556MY22</accession>
<proteinExistence type="predicted"/>
<evidence type="ECO:0000313" key="3">
    <source>
        <dbReference type="EMBL" id="TSJ44816.1"/>
    </source>
</evidence>
<dbReference type="OrthoDB" id="9784832at2"/>
<dbReference type="Gene3D" id="2.160.10.10">
    <property type="entry name" value="Hexapeptide repeat proteins"/>
    <property type="match status" value="1"/>
</dbReference>
<dbReference type="AlphaFoldDB" id="A0A556MY22"/>
<dbReference type="GO" id="GO:0016746">
    <property type="term" value="F:acyltransferase activity"/>
    <property type="evidence" value="ECO:0007669"/>
    <property type="project" value="UniProtKB-KW"/>
</dbReference>
<evidence type="ECO:0000256" key="2">
    <source>
        <dbReference type="ARBA" id="ARBA00023315"/>
    </source>
</evidence>
<keyword evidence="4" id="KW-1185">Reference proteome</keyword>
<dbReference type="EMBL" id="VLPL01000004">
    <property type="protein sequence ID" value="TSJ44816.1"/>
    <property type="molecule type" value="Genomic_DNA"/>
</dbReference>
<reference evidence="3 4" key="1">
    <citation type="submission" date="2019-07" db="EMBL/GenBank/DDBJ databases">
        <authorList>
            <person name="Huq M.A."/>
        </authorList>
    </citation>
    <scope>NUCLEOTIDE SEQUENCE [LARGE SCALE GENOMIC DNA]</scope>
    <source>
        <strain evidence="3 4">MAH-3</strain>
    </source>
</reference>
<gene>
    <name evidence="3" type="ORF">FO442_09455</name>
</gene>
<dbReference type="Proteomes" id="UP000316008">
    <property type="component" value="Unassembled WGS sequence"/>
</dbReference>
<organism evidence="3 4">
    <name type="scientific">Fluviicola chungangensis</name>
    <dbReference type="NCBI Taxonomy" id="2597671"/>
    <lineage>
        <taxon>Bacteria</taxon>
        <taxon>Pseudomonadati</taxon>
        <taxon>Bacteroidota</taxon>
        <taxon>Flavobacteriia</taxon>
        <taxon>Flavobacteriales</taxon>
        <taxon>Crocinitomicaceae</taxon>
        <taxon>Fluviicola</taxon>
    </lineage>
</organism>
<keyword evidence="1 3" id="KW-0808">Transferase</keyword>
<sequence length="380" mass="41961">MNIILHDNELHLRFAPLTLTRPVGDLRVGILTNKERWEKWIPEATVSFETEKYISKKFPRISGKADIEVNAAIIPTEAIAAAVVHLEDNQVLLSGDTWIARRGDATQKIQWKEQHPLELTQRWDLFQKNDEILVADYFLLTGGRESQYIPNSNTIIGDPSLIFLETGASVEGSFLNTTSGPIYIAKNAEIMEGSMIRGPFSLGEHAVVKMGAKIYGATTIGPFCKVGGEITNCVFQAYSNKGHDGFLGNSLVGEWCNFGADTNTSNLKNNYSMIRSWSYETGTEVETGLQFMGVCMGDHSKCAINTMFNTATVVGVSCNIFGGEFPKKFIPSFSWGAVNGTELFDLKKAKEAANAMMSRRGLELSEGDHYMLDYLSKHGG</sequence>
<name>A0A556MY22_9FLAO</name>
<dbReference type="PANTHER" id="PTHR43584:SF9">
    <property type="entry name" value="TRANSFERASE HEXAPEPTIDE REPEAT CONTAINING PROTEIN"/>
    <property type="match status" value="1"/>
</dbReference>
<dbReference type="InterPro" id="IPR050065">
    <property type="entry name" value="GlmU-like"/>
</dbReference>
<evidence type="ECO:0000313" key="4">
    <source>
        <dbReference type="Proteomes" id="UP000316008"/>
    </source>
</evidence>